<evidence type="ECO:0000313" key="1">
    <source>
        <dbReference type="EMBL" id="JAD93549.1"/>
    </source>
</evidence>
<name>A0A0A9DYB3_ARUDO</name>
<protein>
    <submittedName>
        <fullName evidence="1">Uncharacterized protein</fullName>
    </submittedName>
</protein>
<organism evidence="1">
    <name type="scientific">Arundo donax</name>
    <name type="common">Giant reed</name>
    <name type="synonym">Donax arundinaceus</name>
    <dbReference type="NCBI Taxonomy" id="35708"/>
    <lineage>
        <taxon>Eukaryota</taxon>
        <taxon>Viridiplantae</taxon>
        <taxon>Streptophyta</taxon>
        <taxon>Embryophyta</taxon>
        <taxon>Tracheophyta</taxon>
        <taxon>Spermatophyta</taxon>
        <taxon>Magnoliopsida</taxon>
        <taxon>Liliopsida</taxon>
        <taxon>Poales</taxon>
        <taxon>Poaceae</taxon>
        <taxon>PACMAD clade</taxon>
        <taxon>Arundinoideae</taxon>
        <taxon>Arundineae</taxon>
        <taxon>Arundo</taxon>
    </lineage>
</organism>
<sequence>MNFKAGHCMLRPISATVFTACSGYRLCSREYSYFWDRVSFCTGIKFHFPYPRGSTETDSEPMISCGFRTSVCDLQLHWKLRRE</sequence>
<accession>A0A0A9DYB3</accession>
<reference evidence="1" key="2">
    <citation type="journal article" date="2015" name="Data Brief">
        <title>Shoot transcriptome of the giant reed, Arundo donax.</title>
        <authorList>
            <person name="Barrero R.A."/>
            <person name="Guerrero F.D."/>
            <person name="Moolhuijzen P."/>
            <person name="Goolsby J.A."/>
            <person name="Tidwell J."/>
            <person name="Bellgard S.E."/>
            <person name="Bellgard M.I."/>
        </authorList>
    </citation>
    <scope>NUCLEOTIDE SEQUENCE</scope>
    <source>
        <tissue evidence="1">Shoot tissue taken approximately 20 cm above the soil surface</tissue>
    </source>
</reference>
<dbReference type="AlphaFoldDB" id="A0A0A9DYB3"/>
<proteinExistence type="predicted"/>
<dbReference type="EMBL" id="GBRH01204346">
    <property type="protein sequence ID" value="JAD93549.1"/>
    <property type="molecule type" value="Transcribed_RNA"/>
</dbReference>
<reference evidence="1" key="1">
    <citation type="submission" date="2014-09" db="EMBL/GenBank/DDBJ databases">
        <authorList>
            <person name="Magalhaes I.L.F."/>
            <person name="Oliveira U."/>
            <person name="Santos F.R."/>
            <person name="Vidigal T.H.D.A."/>
            <person name="Brescovit A.D."/>
            <person name="Santos A.J."/>
        </authorList>
    </citation>
    <scope>NUCLEOTIDE SEQUENCE</scope>
    <source>
        <tissue evidence="1">Shoot tissue taken approximately 20 cm above the soil surface</tissue>
    </source>
</reference>